<keyword evidence="3" id="KW-1185">Reference proteome</keyword>
<gene>
    <name evidence="2" type="ORF">PHYBOEH_007854</name>
</gene>
<dbReference type="Proteomes" id="UP000693981">
    <property type="component" value="Unassembled WGS sequence"/>
</dbReference>
<name>A0A8T1W3I5_9STRA</name>
<feature type="compositionally biased region" description="Polar residues" evidence="1">
    <location>
        <begin position="62"/>
        <end position="72"/>
    </location>
</feature>
<evidence type="ECO:0000313" key="2">
    <source>
        <dbReference type="EMBL" id="KAG7388482.1"/>
    </source>
</evidence>
<protein>
    <submittedName>
        <fullName evidence="2">Uncharacterized protein</fullName>
    </submittedName>
</protein>
<feature type="compositionally biased region" description="Basic and acidic residues" evidence="1">
    <location>
        <begin position="14"/>
        <end position="28"/>
    </location>
</feature>
<feature type="region of interest" description="Disordered" evidence="1">
    <location>
        <begin position="1"/>
        <end position="83"/>
    </location>
</feature>
<evidence type="ECO:0000256" key="1">
    <source>
        <dbReference type="SAM" id="MobiDB-lite"/>
    </source>
</evidence>
<sequence length="171" mass="19387">MALGANRKLFPQELKTRTSHDHKQDARLSDGASGRRVHRRQRYTPLLPVGGMAMAKGGNPAITPQSTTNATAKSHRRPKLQANDDLPPAAAALKRRIWESHPQQLYKFRLGKMKHVVQPPVEIPPDLADPNVRTRMVSGKAVAVTRFMWQQQRDQFRIKRLPSRIREGCAY</sequence>
<dbReference type="EMBL" id="JAGDFL010000441">
    <property type="protein sequence ID" value="KAG7388482.1"/>
    <property type="molecule type" value="Genomic_DNA"/>
</dbReference>
<evidence type="ECO:0000313" key="3">
    <source>
        <dbReference type="Proteomes" id="UP000693981"/>
    </source>
</evidence>
<reference evidence="2" key="1">
    <citation type="submission" date="2021-02" db="EMBL/GenBank/DDBJ databases">
        <authorList>
            <person name="Palmer J.M."/>
        </authorList>
    </citation>
    <scope>NUCLEOTIDE SEQUENCE</scope>
    <source>
        <strain evidence="2">SCRP23</strain>
    </source>
</reference>
<dbReference type="OrthoDB" id="107604at2759"/>
<organism evidence="2 3">
    <name type="scientific">Phytophthora boehmeriae</name>
    <dbReference type="NCBI Taxonomy" id="109152"/>
    <lineage>
        <taxon>Eukaryota</taxon>
        <taxon>Sar</taxon>
        <taxon>Stramenopiles</taxon>
        <taxon>Oomycota</taxon>
        <taxon>Peronosporomycetes</taxon>
        <taxon>Peronosporales</taxon>
        <taxon>Peronosporaceae</taxon>
        <taxon>Phytophthora</taxon>
    </lineage>
</organism>
<accession>A0A8T1W3I5</accession>
<proteinExistence type="predicted"/>
<dbReference type="AlphaFoldDB" id="A0A8T1W3I5"/>
<comment type="caution">
    <text evidence="2">The sequence shown here is derived from an EMBL/GenBank/DDBJ whole genome shotgun (WGS) entry which is preliminary data.</text>
</comment>